<gene>
    <name evidence="2" type="ORF">AVDCRST_MAG19-4902</name>
</gene>
<sequence>MGEWGRGGAGGGPPLERTRVLGLLFAGAMVAAPFLALLYGPTAGLAVATLALAATAALAGDLARGAGPAARRRLVVAAAVNGGLAVACLVAVVVRLT</sequence>
<name>A0A6J4VXQ7_9BACT</name>
<dbReference type="AlphaFoldDB" id="A0A6J4VXQ7"/>
<protein>
    <submittedName>
        <fullName evidence="2">Uncharacterized protein</fullName>
    </submittedName>
</protein>
<feature type="transmembrane region" description="Helical" evidence="1">
    <location>
        <begin position="20"/>
        <end position="39"/>
    </location>
</feature>
<reference evidence="2" key="1">
    <citation type="submission" date="2020-02" db="EMBL/GenBank/DDBJ databases">
        <authorList>
            <person name="Meier V. D."/>
        </authorList>
    </citation>
    <scope>NUCLEOTIDE SEQUENCE</scope>
    <source>
        <strain evidence="2">AVDCRST_MAG19</strain>
    </source>
</reference>
<proteinExistence type="predicted"/>
<accession>A0A6J4VXQ7</accession>
<feature type="transmembrane region" description="Helical" evidence="1">
    <location>
        <begin position="74"/>
        <end position="94"/>
    </location>
</feature>
<keyword evidence="1" id="KW-0812">Transmembrane</keyword>
<evidence type="ECO:0000313" key="2">
    <source>
        <dbReference type="EMBL" id="CAA9586426.1"/>
    </source>
</evidence>
<organism evidence="2">
    <name type="scientific">uncultured Thermomicrobiales bacterium</name>
    <dbReference type="NCBI Taxonomy" id="1645740"/>
    <lineage>
        <taxon>Bacteria</taxon>
        <taxon>Pseudomonadati</taxon>
        <taxon>Thermomicrobiota</taxon>
        <taxon>Thermomicrobia</taxon>
        <taxon>Thermomicrobiales</taxon>
        <taxon>environmental samples</taxon>
    </lineage>
</organism>
<keyword evidence="1" id="KW-1133">Transmembrane helix</keyword>
<evidence type="ECO:0000256" key="1">
    <source>
        <dbReference type="SAM" id="Phobius"/>
    </source>
</evidence>
<feature type="transmembrane region" description="Helical" evidence="1">
    <location>
        <begin position="45"/>
        <end position="62"/>
    </location>
</feature>
<dbReference type="EMBL" id="CADCWL010000259">
    <property type="protein sequence ID" value="CAA9586426.1"/>
    <property type="molecule type" value="Genomic_DNA"/>
</dbReference>
<keyword evidence="1" id="KW-0472">Membrane</keyword>